<dbReference type="EMBL" id="CP014691">
    <property type="protein sequence ID" value="AQS89517.1"/>
    <property type="molecule type" value="Genomic_DNA"/>
</dbReference>
<dbReference type="InterPro" id="IPR013525">
    <property type="entry name" value="ABC2_TM"/>
</dbReference>
<evidence type="ECO:0000256" key="4">
    <source>
        <dbReference type="ARBA" id="ARBA00022475"/>
    </source>
</evidence>
<keyword evidence="7" id="KW-0625">Polysaccharide transport</keyword>
<name>A0A1U9KV04_9PROT</name>
<keyword evidence="3" id="KW-0813">Transport</keyword>
<evidence type="ECO:0000256" key="7">
    <source>
        <dbReference type="ARBA" id="ARBA00023047"/>
    </source>
</evidence>
<dbReference type="OrthoDB" id="9796017at2"/>
<feature type="transmembrane region" description="Helical" evidence="9">
    <location>
        <begin position="98"/>
        <end position="119"/>
    </location>
</feature>
<feature type="transmembrane region" description="Helical" evidence="9">
    <location>
        <begin position="165"/>
        <end position="189"/>
    </location>
</feature>
<feature type="transmembrane region" description="Helical" evidence="9">
    <location>
        <begin position="60"/>
        <end position="78"/>
    </location>
</feature>
<sequence>MPRAATLSEPMLDLMPLHGTSAMKAAFGDVRAGFALLPLAMSLGWLDIKLRYRGSMLGPFWLTISTAVMVGALGLLYAELFHMNLSRYLPFLSLSLVLWAYMSATINEAPMIFTQSAGLMHAMRMPVTMHVLRAIIRNTLVLLHNIVVIAVVFTLYHVWPRHLWVLAPVLLLWLFDSMAVATLLGLLGARFRDTPPIVASLMQIFFFVTPVIWQPDLIYAGRQYLLLDPFYPIIEILRGPLLGESLRPSIWYAALAHSAVLWGIALVVFARFRARIAYWV</sequence>
<keyword evidence="8 9" id="KW-0472">Membrane</keyword>
<evidence type="ECO:0000256" key="1">
    <source>
        <dbReference type="ARBA" id="ARBA00004651"/>
    </source>
</evidence>
<evidence type="ECO:0000256" key="3">
    <source>
        <dbReference type="ARBA" id="ARBA00022448"/>
    </source>
</evidence>
<comment type="similarity">
    <text evidence="2">Belongs to the ABC-2 integral membrane protein family.</text>
</comment>
<keyword evidence="7" id="KW-0762">Sugar transport</keyword>
<dbReference type="GO" id="GO:0005886">
    <property type="term" value="C:plasma membrane"/>
    <property type="evidence" value="ECO:0007669"/>
    <property type="project" value="UniProtKB-SubCell"/>
</dbReference>
<comment type="subcellular location">
    <subcellularLocation>
        <location evidence="1">Cell membrane</location>
        <topology evidence="1">Multi-pass membrane protein</topology>
    </subcellularLocation>
</comment>
<evidence type="ECO:0000313" key="12">
    <source>
        <dbReference type="Proteomes" id="UP000188604"/>
    </source>
</evidence>
<dbReference type="STRING" id="320497.A0U93_12690"/>
<evidence type="ECO:0000256" key="6">
    <source>
        <dbReference type="ARBA" id="ARBA00022989"/>
    </source>
</evidence>
<dbReference type="PANTHER" id="PTHR30413">
    <property type="entry name" value="INNER MEMBRANE TRANSPORT PERMEASE"/>
    <property type="match status" value="1"/>
</dbReference>
<protein>
    <submittedName>
        <fullName evidence="11">Permease</fullName>
    </submittedName>
</protein>
<proteinExistence type="inferred from homology"/>
<dbReference type="Proteomes" id="UP000188604">
    <property type="component" value="Chromosome"/>
</dbReference>
<evidence type="ECO:0000313" key="11">
    <source>
        <dbReference type="EMBL" id="AQS89517.1"/>
    </source>
</evidence>
<feature type="domain" description="ABC-2 type transporter transmembrane" evidence="10">
    <location>
        <begin position="42"/>
        <end position="239"/>
    </location>
</feature>
<evidence type="ECO:0000259" key="10">
    <source>
        <dbReference type="Pfam" id="PF01061"/>
    </source>
</evidence>
<keyword evidence="4" id="KW-1003">Cell membrane</keyword>
<keyword evidence="6 9" id="KW-1133">Transmembrane helix</keyword>
<dbReference type="GO" id="GO:0015920">
    <property type="term" value="P:lipopolysaccharide transport"/>
    <property type="evidence" value="ECO:0007669"/>
    <property type="project" value="TreeGrafter"/>
</dbReference>
<dbReference type="GO" id="GO:0015774">
    <property type="term" value="P:polysaccharide transport"/>
    <property type="evidence" value="ECO:0007669"/>
    <property type="project" value="UniProtKB-KW"/>
</dbReference>
<evidence type="ECO:0000256" key="8">
    <source>
        <dbReference type="ARBA" id="ARBA00023136"/>
    </source>
</evidence>
<dbReference type="KEGG" id="nch:A0U93_12690"/>
<feature type="transmembrane region" description="Helical" evidence="9">
    <location>
        <begin position="196"/>
        <end position="213"/>
    </location>
</feature>
<dbReference type="AlphaFoldDB" id="A0A1U9KV04"/>
<gene>
    <name evidence="11" type="ORF">A0U93_12690</name>
</gene>
<accession>A0A1U9KV04</accession>
<evidence type="ECO:0000256" key="2">
    <source>
        <dbReference type="ARBA" id="ARBA00007783"/>
    </source>
</evidence>
<keyword evidence="12" id="KW-1185">Reference proteome</keyword>
<dbReference type="GO" id="GO:0140359">
    <property type="term" value="F:ABC-type transporter activity"/>
    <property type="evidence" value="ECO:0007669"/>
    <property type="project" value="InterPro"/>
</dbReference>
<dbReference type="Pfam" id="PF01061">
    <property type="entry name" value="ABC2_membrane"/>
    <property type="match status" value="1"/>
</dbReference>
<feature type="transmembrane region" description="Helical" evidence="9">
    <location>
        <begin position="250"/>
        <end position="270"/>
    </location>
</feature>
<feature type="transmembrane region" description="Helical" evidence="9">
    <location>
        <begin position="30"/>
        <end position="48"/>
    </location>
</feature>
<organism evidence="11 12">
    <name type="scientific">Neoasaia chiangmaiensis</name>
    <dbReference type="NCBI Taxonomy" id="320497"/>
    <lineage>
        <taxon>Bacteria</taxon>
        <taxon>Pseudomonadati</taxon>
        <taxon>Pseudomonadota</taxon>
        <taxon>Alphaproteobacteria</taxon>
        <taxon>Acetobacterales</taxon>
        <taxon>Acetobacteraceae</taxon>
        <taxon>Neoasaia</taxon>
    </lineage>
</organism>
<reference evidence="11 12" key="1">
    <citation type="submission" date="2016-03" db="EMBL/GenBank/DDBJ databases">
        <title>Acetic acid bacteria sequencing.</title>
        <authorList>
            <person name="Brandt J."/>
            <person name="Jakob F."/>
            <person name="Vogel R.F."/>
        </authorList>
    </citation>
    <scope>NUCLEOTIDE SEQUENCE [LARGE SCALE GENOMIC DNA]</scope>
    <source>
        <strain evidence="11 12">NBRC 101099</strain>
    </source>
</reference>
<keyword evidence="5 9" id="KW-0812">Transmembrane</keyword>
<feature type="transmembrane region" description="Helical" evidence="9">
    <location>
        <begin position="140"/>
        <end position="159"/>
    </location>
</feature>
<dbReference type="PANTHER" id="PTHR30413:SF10">
    <property type="entry name" value="CAPSULE POLYSACCHARIDE EXPORT INNER-MEMBRANE PROTEIN CTRC"/>
    <property type="match status" value="1"/>
</dbReference>
<evidence type="ECO:0000256" key="9">
    <source>
        <dbReference type="SAM" id="Phobius"/>
    </source>
</evidence>
<evidence type="ECO:0000256" key="5">
    <source>
        <dbReference type="ARBA" id="ARBA00022692"/>
    </source>
</evidence>